<dbReference type="AlphaFoldDB" id="A0A1X6X8V6"/>
<gene>
    <name evidence="2" type="ORF">FM105_04915</name>
</gene>
<dbReference type="RefSeq" id="WP_087005575.1">
    <property type="nucleotide sequence ID" value="NZ_FWFF01000005.1"/>
</dbReference>
<evidence type="ECO:0000259" key="1">
    <source>
        <dbReference type="PROSITE" id="PS51186"/>
    </source>
</evidence>
<sequence>MIDALTWREAQHEDVPAFVALVESAYRGEDSRAGWTTEADLLAGQRLDEAMGRDMLDATDSLVLLFWQGVGIEALTASTGNAPAPPIACVQLEDRGCGIAYFGTFAVSPQRQGGGIGSLVMAAAEQAVAERWEAKTLRMTVIRQRQELISYYERRGFALTGETEPFPYGQEQFGLPQREDLEFVVLEKQLN</sequence>
<dbReference type="InterPro" id="IPR000182">
    <property type="entry name" value="GNAT_dom"/>
</dbReference>
<dbReference type="Gene3D" id="3.40.630.30">
    <property type="match status" value="1"/>
</dbReference>
<evidence type="ECO:0000313" key="3">
    <source>
        <dbReference type="Proteomes" id="UP000196581"/>
    </source>
</evidence>
<dbReference type="CDD" id="cd04301">
    <property type="entry name" value="NAT_SF"/>
    <property type="match status" value="1"/>
</dbReference>
<feature type="domain" description="N-acetyltransferase" evidence="1">
    <location>
        <begin position="5"/>
        <end position="191"/>
    </location>
</feature>
<keyword evidence="3" id="KW-1185">Reference proteome</keyword>
<reference evidence="3" key="1">
    <citation type="submission" date="2017-02" db="EMBL/GenBank/DDBJ databases">
        <authorList>
            <person name="Dridi B."/>
        </authorList>
    </citation>
    <scope>NUCLEOTIDE SEQUENCE [LARGE SCALE GENOMIC DNA]</scope>
    <source>
        <strain evidence="3">B Co 03.10</strain>
    </source>
</reference>
<name>A0A1X6X8V6_9MICO</name>
<dbReference type="GO" id="GO:0016747">
    <property type="term" value="F:acyltransferase activity, transferring groups other than amino-acyl groups"/>
    <property type="evidence" value="ECO:0007669"/>
    <property type="project" value="InterPro"/>
</dbReference>
<dbReference type="Pfam" id="PF00583">
    <property type="entry name" value="Acetyltransf_1"/>
    <property type="match status" value="1"/>
</dbReference>
<dbReference type="EMBL" id="FWFF01000005">
    <property type="protein sequence ID" value="SLM95540.1"/>
    <property type="molecule type" value="Genomic_DNA"/>
</dbReference>
<dbReference type="SUPFAM" id="SSF55729">
    <property type="entry name" value="Acyl-CoA N-acyltransferases (Nat)"/>
    <property type="match status" value="1"/>
</dbReference>
<dbReference type="Proteomes" id="UP000196581">
    <property type="component" value="Unassembled WGS sequence"/>
</dbReference>
<accession>A0A1X6X8V6</accession>
<organism evidence="2 3">
    <name type="scientific">Brevibacterium yomogidense</name>
    <dbReference type="NCBI Taxonomy" id="946573"/>
    <lineage>
        <taxon>Bacteria</taxon>
        <taxon>Bacillati</taxon>
        <taxon>Actinomycetota</taxon>
        <taxon>Actinomycetes</taxon>
        <taxon>Micrococcales</taxon>
        <taxon>Brevibacteriaceae</taxon>
        <taxon>Brevibacterium</taxon>
    </lineage>
</organism>
<protein>
    <recommendedName>
        <fullName evidence="1">N-acetyltransferase domain-containing protein</fullName>
    </recommendedName>
</protein>
<proteinExistence type="predicted"/>
<evidence type="ECO:0000313" key="2">
    <source>
        <dbReference type="EMBL" id="SLM95540.1"/>
    </source>
</evidence>
<dbReference type="InterPro" id="IPR016181">
    <property type="entry name" value="Acyl_CoA_acyltransferase"/>
</dbReference>
<dbReference type="PROSITE" id="PS51186">
    <property type="entry name" value="GNAT"/>
    <property type="match status" value="1"/>
</dbReference>